<sequence>LVKQEMDRTIESLRKRDDWWQSWTENRGVEDPRLQEGLRAYAKKQGFIQQSLA</sequence>
<reference evidence="1" key="1">
    <citation type="journal article" date="2019" name="Environ. Microbiol.">
        <title>Fungal ecological strategies reflected in gene transcription - a case study of two litter decomposers.</title>
        <authorList>
            <person name="Barbi F."/>
            <person name="Kohler A."/>
            <person name="Barry K."/>
            <person name="Baskaran P."/>
            <person name="Daum C."/>
            <person name="Fauchery L."/>
            <person name="Ihrmark K."/>
            <person name="Kuo A."/>
            <person name="LaButti K."/>
            <person name="Lipzen A."/>
            <person name="Morin E."/>
            <person name="Grigoriev I.V."/>
            <person name="Henrissat B."/>
            <person name="Lindahl B."/>
            <person name="Martin F."/>
        </authorList>
    </citation>
    <scope>NUCLEOTIDE SEQUENCE</scope>
    <source>
        <strain evidence="1">JB14</strain>
    </source>
</reference>
<evidence type="ECO:0000313" key="1">
    <source>
        <dbReference type="EMBL" id="KAE9401887.1"/>
    </source>
</evidence>
<name>A0A6A4HY77_9AGAR</name>
<proteinExistence type="predicted"/>
<feature type="non-terminal residue" evidence="1">
    <location>
        <position position="53"/>
    </location>
</feature>
<organism evidence="1 2">
    <name type="scientific">Gymnopus androsaceus JB14</name>
    <dbReference type="NCBI Taxonomy" id="1447944"/>
    <lineage>
        <taxon>Eukaryota</taxon>
        <taxon>Fungi</taxon>
        <taxon>Dikarya</taxon>
        <taxon>Basidiomycota</taxon>
        <taxon>Agaricomycotina</taxon>
        <taxon>Agaricomycetes</taxon>
        <taxon>Agaricomycetidae</taxon>
        <taxon>Agaricales</taxon>
        <taxon>Marasmiineae</taxon>
        <taxon>Omphalotaceae</taxon>
        <taxon>Gymnopus</taxon>
    </lineage>
</organism>
<dbReference type="Proteomes" id="UP000799118">
    <property type="component" value="Unassembled WGS sequence"/>
</dbReference>
<dbReference type="EMBL" id="ML769441">
    <property type="protein sequence ID" value="KAE9401887.1"/>
    <property type="molecule type" value="Genomic_DNA"/>
</dbReference>
<protein>
    <submittedName>
        <fullName evidence="1">Uncharacterized protein</fullName>
    </submittedName>
</protein>
<keyword evidence="2" id="KW-1185">Reference proteome</keyword>
<dbReference type="AlphaFoldDB" id="A0A6A4HY77"/>
<evidence type="ECO:0000313" key="2">
    <source>
        <dbReference type="Proteomes" id="UP000799118"/>
    </source>
</evidence>
<gene>
    <name evidence="1" type="ORF">BT96DRAFT_759332</name>
</gene>
<dbReference type="OrthoDB" id="3062870at2759"/>
<feature type="non-terminal residue" evidence="1">
    <location>
        <position position="1"/>
    </location>
</feature>
<accession>A0A6A4HY77</accession>